<reference evidence="2 3" key="1">
    <citation type="journal article" date="2021" name="Sci. Rep.">
        <title>The genome of the diatom Chaetoceros tenuissimus carries an ancient integrated fragment of an extant virus.</title>
        <authorList>
            <person name="Hongo Y."/>
            <person name="Kimura K."/>
            <person name="Takaki Y."/>
            <person name="Yoshida Y."/>
            <person name="Baba S."/>
            <person name="Kobayashi G."/>
            <person name="Nagasaki K."/>
            <person name="Hano T."/>
            <person name="Tomaru Y."/>
        </authorList>
    </citation>
    <scope>NUCLEOTIDE SEQUENCE [LARGE SCALE GENOMIC DNA]</scope>
    <source>
        <strain evidence="2 3">NIES-3715</strain>
    </source>
</reference>
<dbReference type="PANTHER" id="PTHR35213">
    <property type="entry name" value="RING-TYPE DOMAIN-CONTAINING PROTEIN-RELATED"/>
    <property type="match status" value="1"/>
</dbReference>
<evidence type="ECO:0000256" key="1">
    <source>
        <dbReference type="SAM" id="MobiDB-lite"/>
    </source>
</evidence>
<feature type="compositionally biased region" description="Basic residues" evidence="1">
    <location>
        <begin position="95"/>
        <end position="104"/>
    </location>
</feature>
<name>A0AAD3CTT2_9STRA</name>
<dbReference type="AlphaFoldDB" id="A0AAD3CTT2"/>
<keyword evidence="3" id="KW-1185">Reference proteome</keyword>
<evidence type="ECO:0000313" key="2">
    <source>
        <dbReference type="EMBL" id="GFH51036.1"/>
    </source>
</evidence>
<feature type="compositionally biased region" description="Basic and acidic residues" evidence="1">
    <location>
        <begin position="121"/>
        <end position="134"/>
    </location>
</feature>
<dbReference type="Proteomes" id="UP001054902">
    <property type="component" value="Unassembled WGS sequence"/>
</dbReference>
<accession>A0AAD3CTT2</accession>
<dbReference type="PANTHER" id="PTHR35213:SF3">
    <property type="entry name" value="MYB-LIKE DOMAIN-CONTAINING PROTEIN"/>
    <property type="match status" value="1"/>
</dbReference>
<proteinExistence type="predicted"/>
<feature type="region of interest" description="Disordered" evidence="1">
    <location>
        <begin position="92"/>
        <end position="134"/>
    </location>
</feature>
<gene>
    <name evidence="2" type="ORF">CTEN210_07512</name>
</gene>
<sequence length="791" mass="87275">MLNTAPMQYSFPHGSNFGRHYAGDVARCSRCRWEGCDVKINSCGCSYHVRCMPLQSKNVLQNCPSCHTKVTGLSLFPMSFDEIDQATKLAEASKANKRNRKRKNSAVSVDDVENGKHRKRSFDDTRESKDSNECRTGRWTQEEIDFCDMLTSMFKDGKIPLIDGAKLNDFLASMLKSKQSRLTKKMKNAKLSSNLYKGTVCFITDIQDCTKFSEVEERFLQAIQDPKERAELKFHMQKEWRESFSTYCLKNGQSVDADAWLSSVEEMDKRISMARDASRVARRKLMMGYALSEDVSTAPPGVFIERTKAEIAAAASNEPIGLKTSSTGNDIFNAAETDEVLALLDADFSVNKNDIENVFDVQDDGLEEFDMIGKSSILHSSPFLNKVLSYIKRHNVPFEHVDVWVPNAGNECGQGNLLGFAGCATSDSQVPPNASGPATEIDPDTKFNLLSFGDYSQKFSFSGGCGLPGKVFTSGLPIWKEDLSLKCGDFERHGGANQWGVRSVVGIPLPSPNVGRVIICLYSTNQRKRDDALVHRLQEEFAKLLPTPKWKLVIDMSSSVGAVASGAQKPAFSYVAGSNNNGNFPVQDKKSHQENDNQITQIINILGDELSDINAAPSKVQSLTGLRLFLLKSTLTQQEEEIRTTLLSSFNSYLGCGRPNSDIAVMLARDFSFLIGNPAQPTQMHPASYPTQGNNGFGTNMNYQSKVGFEPYNHAHLNATTNDFYSINTATGNPTPADFNMNMASTDPAMSFYLPLQEDTTIEGFRVASPSLTPINNASGTTTDTFSVVSN</sequence>
<evidence type="ECO:0000313" key="3">
    <source>
        <dbReference type="Proteomes" id="UP001054902"/>
    </source>
</evidence>
<dbReference type="EMBL" id="BLLK01000045">
    <property type="protein sequence ID" value="GFH51036.1"/>
    <property type="molecule type" value="Genomic_DNA"/>
</dbReference>
<organism evidence="2 3">
    <name type="scientific">Chaetoceros tenuissimus</name>
    <dbReference type="NCBI Taxonomy" id="426638"/>
    <lineage>
        <taxon>Eukaryota</taxon>
        <taxon>Sar</taxon>
        <taxon>Stramenopiles</taxon>
        <taxon>Ochrophyta</taxon>
        <taxon>Bacillariophyta</taxon>
        <taxon>Coscinodiscophyceae</taxon>
        <taxon>Chaetocerotophycidae</taxon>
        <taxon>Chaetocerotales</taxon>
        <taxon>Chaetocerotaceae</taxon>
        <taxon>Chaetoceros</taxon>
    </lineage>
</organism>
<comment type="caution">
    <text evidence="2">The sequence shown here is derived from an EMBL/GenBank/DDBJ whole genome shotgun (WGS) entry which is preliminary data.</text>
</comment>
<protein>
    <submittedName>
        <fullName evidence="2">Uncharacterized protein</fullName>
    </submittedName>
</protein>